<sequence>MKEIEQNITGSNNLQVAVNNGKIVNTKQFKNIIEVVHDPSTHITVNQAYEIKQKITDIASMVATNQSDKASAFKREYIAFGKQFKIPKYNLLPAEQFDDAILWLNKRTAYHGKKNLRQGNTDEWRKKQYTAIYARIKSLNMTKEDLLIFAEQKLALKSNLESIKDLSDTRLQKLYKYIIAIKPKA</sequence>
<protein>
    <submittedName>
        <fullName evidence="1">Uncharacterized protein</fullName>
    </submittedName>
</protein>
<gene>
    <name evidence="1" type="ORF">SAMN05444371_3426</name>
</gene>
<dbReference type="EMBL" id="FRAM01000006">
    <property type="protein sequence ID" value="SHK71597.1"/>
    <property type="molecule type" value="Genomic_DNA"/>
</dbReference>
<organism evidence="1 2">
    <name type="scientific">Epilithonimonas mollis</name>
    <dbReference type="NCBI Taxonomy" id="216903"/>
    <lineage>
        <taxon>Bacteria</taxon>
        <taxon>Pseudomonadati</taxon>
        <taxon>Bacteroidota</taxon>
        <taxon>Flavobacteriia</taxon>
        <taxon>Flavobacteriales</taxon>
        <taxon>Weeksellaceae</taxon>
        <taxon>Chryseobacterium group</taxon>
        <taxon>Epilithonimonas</taxon>
    </lineage>
</organism>
<dbReference type="AlphaFoldDB" id="A0A1M6UQU6"/>
<reference evidence="2" key="1">
    <citation type="submission" date="2016-11" db="EMBL/GenBank/DDBJ databases">
        <authorList>
            <person name="Varghese N."/>
            <person name="Submissions S."/>
        </authorList>
    </citation>
    <scope>NUCLEOTIDE SEQUENCE [LARGE SCALE GENOMIC DNA]</scope>
    <source>
        <strain evidence="2">DSM 18016</strain>
    </source>
</reference>
<evidence type="ECO:0000313" key="2">
    <source>
        <dbReference type="Proteomes" id="UP000184498"/>
    </source>
</evidence>
<proteinExistence type="predicted"/>
<evidence type="ECO:0000313" key="1">
    <source>
        <dbReference type="EMBL" id="SHK71597.1"/>
    </source>
</evidence>
<dbReference type="Proteomes" id="UP000184498">
    <property type="component" value="Unassembled WGS sequence"/>
</dbReference>
<dbReference type="STRING" id="216903.SAMN05444371_3426"/>
<name>A0A1M6UQU6_9FLAO</name>
<keyword evidence="2" id="KW-1185">Reference proteome</keyword>
<dbReference type="OrthoDB" id="1448097at2"/>
<accession>A0A1M6UQU6</accession>
<dbReference type="RefSeq" id="WP_073000442.1">
    <property type="nucleotide sequence ID" value="NZ_FRAM01000006.1"/>
</dbReference>